<reference evidence="2 3" key="1">
    <citation type="submission" date="2019-02" db="EMBL/GenBank/DDBJ databases">
        <title>Deep-cultivation of Planctomycetes and their phenomic and genomic characterization uncovers novel biology.</title>
        <authorList>
            <person name="Wiegand S."/>
            <person name="Jogler M."/>
            <person name="Boedeker C."/>
            <person name="Pinto D."/>
            <person name="Vollmers J."/>
            <person name="Rivas-Marin E."/>
            <person name="Kohn T."/>
            <person name="Peeters S.H."/>
            <person name="Heuer A."/>
            <person name="Rast P."/>
            <person name="Oberbeckmann S."/>
            <person name="Bunk B."/>
            <person name="Jeske O."/>
            <person name="Meyerdierks A."/>
            <person name="Storesund J.E."/>
            <person name="Kallscheuer N."/>
            <person name="Luecker S."/>
            <person name="Lage O.M."/>
            <person name="Pohl T."/>
            <person name="Merkel B.J."/>
            <person name="Hornburger P."/>
            <person name="Mueller R.-W."/>
            <person name="Bruemmer F."/>
            <person name="Labrenz M."/>
            <person name="Spormann A.M."/>
            <person name="Op den Camp H."/>
            <person name="Overmann J."/>
            <person name="Amann R."/>
            <person name="Jetten M.S.M."/>
            <person name="Mascher T."/>
            <person name="Medema M.H."/>
            <person name="Devos D.P."/>
            <person name="Kaster A.-K."/>
            <person name="Ovreas L."/>
            <person name="Rohde M."/>
            <person name="Galperin M.Y."/>
            <person name="Jogler C."/>
        </authorList>
    </citation>
    <scope>NUCLEOTIDE SEQUENCE [LARGE SCALE GENOMIC DNA]</scope>
    <source>
        <strain evidence="2 3">ETA_A1</strain>
    </source>
</reference>
<keyword evidence="1" id="KW-0472">Membrane</keyword>
<feature type="transmembrane region" description="Helical" evidence="1">
    <location>
        <begin position="121"/>
        <end position="147"/>
    </location>
</feature>
<dbReference type="OrthoDB" id="283538at2"/>
<sequence length="334" mass="35799">MTAEHTLGLTAAAEARLDDYLAQVRRALLGVPDVNSAEIEADIREHVENELRGAARPVELLVLEVVLRRLGPPTQWLPPGRVPVTAQVGAAAVTFGQFLKSRFGAARTAVWRGPEDWRLPYLSFGTFALGVIAFPLFPLCLVVSYILSRAGIACAADKGVALDGGRKWLLYPPVVIVSVTVVASVFALPIGIIIGTVDEVHNTDMYERWNAAGRPTVLSSWGRPTQVRMPDREVREKFPEVRTKLDGVLAAFPGVSPVREVLGVGFLSAGVLAAWWGVLGCVCGSFPGLVRGLVYPFHGLFSGRRAGWVGTAGLVVLAVWAAAAYRLAEATGLV</sequence>
<feature type="transmembrane region" description="Helical" evidence="1">
    <location>
        <begin position="306"/>
        <end position="328"/>
    </location>
</feature>
<evidence type="ECO:0000313" key="2">
    <source>
        <dbReference type="EMBL" id="QDU23640.1"/>
    </source>
</evidence>
<dbReference type="KEGG" id="uli:ETAA1_56450"/>
<feature type="transmembrane region" description="Helical" evidence="1">
    <location>
        <begin position="168"/>
        <end position="194"/>
    </location>
</feature>
<gene>
    <name evidence="2" type="ORF">ETAA1_56450</name>
</gene>
<dbReference type="Proteomes" id="UP000319576">
    <property type="component" value="Chromosome"/>
</dbReference>
<evidence type="ECO:0000313" key="3">
    <source>
        <dbReference type="Proteomes" id="UP000319576"/>
    </source>
</evidence>
<accession>A0A517Y1L3</accession>
<keyword evidence="1" id="KW-1133">Transmembrane helix</keyword>
<protein>
    <submittedName>
        <fullName evidence="2">Uncharacterized protein</fullName>
    </submittedName>
</protein>
<dbReference type="EMBL" id="CP036273">
    <property type="protein sequence ID" value="QDU23640.1"/>
    <property type="molecule type" value="Genomic_DNA"/>
</dbReference>
<evidence type="ECO:0000256" key="1">
    <source>
        <dbReference type="SAM" id="Phobius"/>
    </source>
</evidence>
<feature type="transmembrane region" description="Helical" evidence="1">
    <location>
        <begin position="273"/>
        <end position="294"/>
    </location>
</feature>
<keyword evidence="3" id="KW-1185">Reference proteome</keyword>
<dbReference type="AlphaFoldDB" id="A0A517Y1L3"/>
<dbReference type="RefSeq" id="WP_145243869.1">
    <property type="nucleotide sequence ID" value="NZ_CP036273.1"/>
</dbReference>
<name>A0A517Y1L3_9BACT</name>
<organism evidence="2 3">
    <name type="scientific">Urbifossiella limnaea</name>
    <dbReference type="NCBI Taxonomy" id="2528023"/>
    <lineage>
        <taxon>Bacteria</taxon>
        <taxon>Pseudomonadati</taxon>
        <taxon>Planctomycetota</taxon>
        <taxon>Planctomycetia</taxon>
        <taxon>Gemmatales</taxon>
        <taxon>Gemmataceae</taxon>
        <taxon>Urbifossiella</taxon>
    </lineage>
</organism>
<keyword evidence="1" id="KW-0812">Transmembrane</keyword>
<proteinExistence type="predicted"/>
<dbReference type="Pfam" id="PF22564">
    <property type="entry name" value="HAAS"/>
    <property type="match status" value="1"/>
</dbReference>